<evidence type="ECO:0000313" key="2">
    <source>
        <dbReference type="EMBL" id="KAL2497541.1"/>
    </source>
</evidence>
<dbReference type="PANTHER" id="PTHR38353">
    <property type="entry name" value="TROPOMYOSIN"/>
    <property type="match status" value="1"/>
</dbReference>
<gene>
    <name evidence="2" type="ORF">Adt_23091</name>
</gene>
<dbReference type="Proteomes" id="UP001604336">
    <property type="component" value="Unassembled WGS sequence"/>
</dbReference>
<keyword evidence="1" id="KW-0175">Coiled coil</keyword>
<dbReference type="PANTHER" id="PTHR38353:SF2">
    <property type="entry name" value="TROPOMYOSIN"/>
    <property type="match status" value="1"/>
</dbReference>
<comment type="caution">
    <text evidence="2">The sequence shown here is derived from an EMBL/GenBank/DDBJ whole genome shotgun (WGS) entry which is preliminary data.</text>
</comment>
<dbReference type="AlphaFoldDB" id="A0ABD1S9W3"/>
<reference evidence="3" key="1">
    <citation type="submission" date="2024-07" db="EMBL/GenBank/DDBJ databases">
        <title>Two chromosome-level genome assemblies of Korean endemic species Abeliophyllum distichum and Forsythia ovata (Oleaceae).</title>
        <authorList>
            <person name="Jang H."/>
        </authorList>
    </citation>
    <scope>NUCLEOTIDE SEQUENCE [LARGE SCALE GENOMIC DNA]</scope>
</reference>
<proteinExistence type="predicted"/>
<evidence type="ECO:0000313" key="3">
    <source>
        <dbReference type="Proteomes" id="UP001604336"/>
    </source>
</evidence>
<feature type="coiled-coil region" evidence="1">
    <location>
        <begin position="36"/>
        <end position="66"/>
    </location>
</feature>
<organism evidence="2 3">
    <name type="scientific">Abeliophyllum distichum</name>
    <dbReference type="NCBI Taxonomy" id="126358"/>
    <lineage>
        <taxon>Eukaryota</taxon>
        <taxon>Viridiplantae</taxon>
        <taxon>Streptophyta</taxon>
        <taxon>Embryophyta</taxon>
        <taxon>Tracheophyta</taxon>
        <taxon>Spermatophyta</taxon>
        <taxon>Magnoliopsida</taxon>
        <taxon>eudicotyledons</taxon>
        <taxon>Gunneridae</taxon>
        <taxon>Pentapetalae</taxon>
        <taxon>asterids</taxon>
        <taxon>lamiids</taxon>
        <taxon>Lamiales</taxon>
        <taxon>Oleaceae</taxon>
        <taxon>Forsythieae</taxon>
        <taxon>Abeliophyllum</taxon>
    </lineage>
</organism>
<keyword evidence="3" id="KW-1185">Reference proteome</keyword>
<name>A0ABD1S9W3_9LAMI</name>
<sequence>MEDYLQYMKTLRYQMNDVEDQAAKISVEEQMFSTTIQILEKDLEIAKNETRRLKEGNDQMAKAKGQICLQILEKQKKIAYLEFDSSTFGQTFELMQQERLSLSAKIVERSAYYANVSEDITMQLKQQQEWINAHNFSSPIGETDSVKEKAGGTDESQNDVAKSIMVNLDAAKAKFDQLTQLKFNLVVENRKLRESVELVKSKVNDFKPELREMDVKSLEEELQAFLSDKAGETEYMQSLQLQIMKLKEISRIVRCCCGEEYSVEMDLCV</sequence>
<accession>A0ABD1S9W3</accession>
<evidence type="ECO:0000256" key="1">
    <source>
        <dbReference type="SAM" id="Coils"/>
    </source>
</evidence>
<dbReference type="EMBL" id="JBFOLK010000007">
    <property type="protein sequence ID" value="KAL2497541.1"/>
    <property type="molecule type" value="Genomic_DNA"/>
</dbReference>
<protein>
    <submittedName>
        <fullName evidence="2">Uncharacterized protein</fullName>
    </submittedName>
</protein>